<keyword evidence="13" id="KW-0670">Pyruvate</keyword>
<keyword evidence="9 14" id="KW-0418">Kinase</keyword>
<name>A0A6I2GMN7_9LACT</name>
<comment type="catalytic activity">
    <reaction evidence="14">
        <text>pyruvate + ATP = phosphoenolpyruvate + ADP + H(+)</text>
        <dbReference type="Rhea" id="RHEA:18157"/>
        <dbReference type="ChEBI" id="CHEBI:15361"/>
        <dbReference type="ChEBI" id="CHEBI:15378"/>
        <dbReference type="ChEBI" id="CHEBI:30616"/>
        <dbReference type="ChEBI" id="CHEBI:58702"/>
        <dbReference type="ChEBI" id="CHEBI:456216"/>
        <dbReference type="EC" id="2.7.1.40"/>
    </reaction>
</comment>
<dbReference type="InterPro" id="IPR015806">
    <property type="entry name" value="Pyrv_Knase_insert_dom_sf"/>
</dbReference>
<dbReference type="Gene3D" id="2.40.33.10">
    <property type="entry name" value="PK beta-barrel domain-like"/>
    <property type="match status" value="1"/>
</dbReference>
<dbReference type="SUPFAM" id="SSF51621">
    <property type="entry name" value="Phosphoenolpyruvate/pyruvate domain"/>
    <property type="match status" value="1"/>
</dbReference>
<dbReference type="Gene3D" id="3.20.20.60">
    <property type="entry name" value="Phosphoenolpyruvate-binding domains"/>
    <property type="match status" value="1"/>
</dbReference>
<comment type="cofactor">
    <cofactor evidence="1">
        <name>K(+)</name>
        <dbReference type="ChEBI" id="CHEBI:29103"/>
    </cofactor>
</comment>
<dbReference type="SUPFAM" id="SSF50800">
    <property type="entry name" value="PK beta-barrel domain-like"/>
    <property type="match status" value="1"/>
</dbReference>
<evidence type="ECO:0000256" key="9">
    <source>
        <dbReference type="ARBA" id="ARBA00022777"/>
    </source>
</evidence>
<comment type="pathway">
    <text evidence="2 14">Carbohydrate degradation; glycolysis; pyruvate from D-glyceraldehyde 3-phosphate: step 5/5.</text>
</comment>
<dbReference type="InterPro" id="IPR015813">
    <property type="entry name" value="Pyrv/PenolPyrv_kinase-like_dom"/>
</dbReference>
<keyword evidence="7" id="KW-0479">Metal-binding</keyword>
<evidence type="ECO:0000256" key="14">
    <source>
        <dbReference type="RuleBase" id="RU000504"/>
    </source>
</evidence>
<evidence type="ECO:0000256" key="4">
    <source>
        <dbReference type="ARBA" id="ARBA00012142"/>
    </source>
</evidence>
<dbReference type="InterPro" id="IPR011037">
    <property type="entry name" value="Pyrv_Knase-like_insert_dom_sf"/>
</dbReference>
<dbReference type="GO" id="GO:0005524">
    <property type="term" value="F:ATP binding"/>
    <property type="evidence" value="ECO:0007669"/>
    <property type="project" value="UniProtKB-KW"/>
</dbReference>
<dbReference type="EC" id="2.7.1.40" evidence="4 14"/>
<evidence type="ECO:0000256" key="10">
    <source>
        <dbReference type="ARBA" id="ARBA00022840"/>
    </source>
</evidence>
<dbReference type="PRINTS" id="PR01050">
    <property type="entry name" value="PYRUVTKNASE"/>
</dbReference>
<gene>
    <name evidence="16" type="ORF">GIY09_02635</name>
</gene>
<dbReference type="EMBL" id="WJQS01000002">
    <property type="protein sequence ID" value="MRI84795.1"/>
    <property type="molecule type" value="Genomic_DNA"/>
</dbReference>
<accession>A0A6I2GMN7</accession>
<protein>
    <recommendedName>
        <fullName evidence="5 14">Pyruvate kinase</fullName>
        <ecNumber evidence="4 14">2.7.1.40</ecNumber>
    </recommendedName>
</protein>
<proteinExistence type="inferred from homology"/>
<dbReference type="Proteomes" id="UP000430975">
    <property type="component" value="Unassembled WGS sequence"/>
</dbReference>
<evidence type="ECO:0000256" key="1">
    <source>
        <dbReference type="ARBA" id="ARBA00001958"/>
    </source>
</evidence>
<evidence type="ECO:0000256" key="7">
    <source>
        <dbReference type="ARBA" id="ARBA00022723"/>
    </source>
</evidence>
<comment type="similarity">
    <text evidence="3 14">Belongs to the pyruvate kinase family.</text>
</comment>
<dbReference type="GO" id="GO:0030955">
    <property type="term" value="F:potassium ion binding"/>
    <property type="evidence" value="ECO:0007669"/>
    <property type="project" value="InterPro"/>
</dbReference>
<evidence type="ECO:0000256" key="6">
    <source>
        <dbReference type="ARBA" id="ARBA00022679"/>
    </source>
</evidence>
<keyword evidence="8" id="KW-0547">Nucleotide-binding</keyword>
<comment type="caution">
    <text evidence="16">The sequence shown here is derived from an EMBL/GenBank/DDBJ whole genome shotgun (WGS) entry which is preliminary data.</text>
</comment>
<dbReference type="UniPathway" id="UPA00109">
    <property type="reaction ID" value="UER00188"/>
</dbReference>
<keyword evidence="6 14" id="KW-0808">Transferase</keyword>
<organism evidence="16 17">
    <name type="scientific">Fundicoccus ignavus</name>
    <dbReference type="NCBI Taxonomy" id="2664442"/>
    <lineage>
        <taxon>Bacteria</taxon>
        <taxon>Bacillati</taxon>
        <taxon>Bacillota</taxon>
        <taxon>Bacilli</taxon>
        <taxon>Lactobacillales</taxon>
        <taxon>Aerococcaceae</taxon>
        <taxon>Fundicoccus</taxon>
    </lineage>
</organism>
<evidence type="ECO:0000313" key="16">
    <source>
        <dbReference type="EMBL" id="MRI84795.1"/>
    </source>
</evidence>
<dbReference type="InterPro" id="IPR015793">
    <property type="entry name" value="Pyrv_Knase_brl"/>
</dbReference>
<dbReference type="AlphaFoldDB" id="A0A6I2GMN7"/>
<keyword evidence="11 14" id="KW-0460">Magnesium</keyword>
<dbReference type="GO" id="GO:0004743">
    <property type="term" value="F:pyruvate kinase activity"/>
    <property type="evidence" value="ECO:0007669"/>
    <property type="project" value="UniProtKB-EC"/>
</dbReference>
<evidence type="ECO:0000256" key="12">
    <source>
        <dbReference type="ARBA" id="ARBA00023152"/>
    </source>
</evidence>
<sequence>MSVNQMTEFNQAHEVIKAKDLLEELIELYDDVVTEGNQIFAKWKEEITRSDFEESARNLSYYLALRQRDIRGIQKDLVPWGLSSLGRLEAKTLSTLEAVISALSAIVGDKSQIKQPDFKEFSVGEAKLASNIEKILGQAPSNRYTRIMVTMPSEVSEDIELAKNLISKGMNVARINCAHDNTEIWQKMIHNIRKSAEELGKDVKILMDIAGPKIRTEWIYTTYKKPKVSVSDKICLTTNNQMLPTNQEVKVTVGTSVPEIINQLSVGDPVLIDDGSIESIVESINEEEAILLVKRVNGKSIRLKAEKGLNFPGLYFDIDILTDEDLDAMKIAVEHADIIGCSFIRDVKDVEAIQAELDKLLGNKAGTVALLFKIETVQAVNNLTQLILKAASRNPLSIMIARGDLAVETGYIRLAEVQQQIMWICEAANIPVVWGTEVLANMLETGIPSRAEVTDAAEGARSDCVMINKGNYMLETVTMLDEILHMMKEHQFKKTPKLRALSIAKNIMID</sequence>
<evidence type="ECO:0000256" key="5">
    <source>
        <dbReference type="ARBA" id="ARBA00018587"/>
    </source>
</evidence>
<evidence type="ECO:0000256" key="11">
    <source>
        <dbReference type="ARBA" id="ARBA00022842"/>
    </source>
</evidence>
<dbReference type="GO" id="GO:0016301">
    <property type="term" value="F:kinase activity"/>
    <property type="evidence" value="ECO:0007669"/>
    <property type="project" value="UniProtKB-KW"/>
</dbReference>
<dbReference type="PANTHER" id="PTHR11817">
    <property type="entry name" value="PYRUVATE KINASE"/>
    <property type="match status" value="1"/>
</dbReference>
<feature type="domain" description="Pyruvate kinase barrel" evidence="15">
    <location>
        <begin position="143"/>
        <end position="476"/>
    </location>
</feature>
<keyword evidence="10" id="KW-0067">ATP-binding</keyword>
<keyword evidence="17" id="KW-1185">Reference proteome</keyword>
<keyword evidence="12 14" id="KW-0324">Glycolysis</keyword>
<evidence type="ECO:0000256" key="3">
    <source>
        <dbReference type="ARBA" id="ARBA00008663"/>
    </source>
</evidence>
<evidence type="ECO:0000256" key="2">
    <source>
        <dbReference type="ARBA" id="ARBA00004997"/>
    </source>
</evidence>
<dbReference type="GO" id="GO:0000287">
    <property type="term" value="F:magnesium ion binding"/>
    <property type="evidence" value="ECO:0007669"/>
    <property type="project" value="InterPro"/>
</dbReference>
<dbReference type="InterPro" id="IPR001697">
    <property type="entry name" value="Pyr_Knase"/>
</dbReference>
<reference evidence="16 17" key="1">
    <citation type="submission" date="2019-11" db="EMBL/GenBank/DDBJ databases">
        <title>Characterisation of Fundicoccus ignavus gen. nov. sp. nov., a novel genus of the family Aerococcaceae isolated from bulk tank milk.</title>
        <authorList>
            <person name="Siebert A."/>
            <person name="Huptas C."/>
            <person name="Wenning M."/>
            <person name="Scherer S."/>
            <person name="Doll E.V."/>
        </authorList>
    </citation>
    <scope>NUCLEOTIDE SEQUENCE [LARGE SCALE GENOMIC DNA]</scope>
    <source>
        <strain evidence="16 17">WS4759</strain>
    </source>
</reference>
<evidence type="ECO:0000313" key="17">
    <source>
        <dbReference type="Proteomes" id="UP000430975"/>
    </source>
</evidence>
<dbReference type="Pfam" id="PF00224">
    <property type="entry name" value="PK"/>
    <property type="match status" value="1"/>
</dbReference>
<evidence type="ECO:0000256" key="13">
    <source>
        <dbReference type="ARBA" id="ARBA00023317"/>
    </source>
</evidence>
<dbReference type="InterPro" id="IPR040442">
    <property type="entry name" value="Pyrv_kinase-like_dom_sf"/>
</dbReference>
<evidence type="ECO:0000259" key="15">
    <source>
        <dbReference type="Pfam" id="PF00224"/>
    </source>
</evidence>
<evidence type="ECO:0000256" key="8">
    <source>
        <dbReference type="ARBA" id="ARBA00022741"/>
    </source>
</evidence>